<dbReference type="GO" id="GO:0008017">
    <property type="term" value="F:microtubule binding"/>
    <property type="evidence" value="ECO:0007669"/>
    <property type="project" value="InterPro"/>
</dbReference>
<comment type="subcellular location">
    <subcellularLocation>
        <location evidence="1">Cytoplasm</location>
        <location evidence="1">Cytoskeleton</location>
    </subcellularLocation>
</comment>
<feature type="binding site" evidence="5">
    <location>
        <begin position="97"/>
        <end position="104"/>
    </location>
    <ligand>
        <name>ATP</name>
        <dbReference type="ChEBI" id="CHEBI:30616"/>
    </ligand>
</feature>
<dbReference type="GO" id="GO:0007052">
    <property type="term" value="P:mitotic spindle organization"/>
    <property type="evidence" value="ECO:0007669"/>
    <property type="project" value="TreeGrafter"/>
</dbReference>
<evidence type="ECO:0000313" key="9">
    <source>
        <dbReference type="WBParaSite" id="SCUD_0001166701-mRNA-1"/>
    </source>
</evidence>
<dbReference type="GO" id="GO:0005524">
    <property type="term" value="F:ATP binding"/>
    <property type="evidence" value="ECO:0007669"/>
    <property type="project" value="UniProtKB-UniRule"/>
</dbReference>
<reference evidence="7 8" key="2">
    <citation type="submission" date="2018-11" db="EMBL/GenBank/DDBJ databases">
        <authorList>
            <consortium name="Pathogen Informatics"/>
        </authorList>
    </citation>
    <scope>NUCLEOTIDE SEQUENCE [LARGE SCALE GENOMIC DNA]</scope>
    <source>
        <strain evidence="7">Dakar</strain>
        <strain evidence="8">Dakar, Senegal</strain>
    </source>
</reference>
<dbReference type="GO" id="GO:0003777">
    <property type="term" value="F:microtubule motor activity"/>
    <property type="evidence" value="ECO:0007669"/>
    <property type="project" value="InterPro"/>
</dbReference>
<dbReference type="GO" id="GO:0051231">
    <property type="term" value="P:spindle elongation"/>
    <property type="evidence" value="ECO:0007669"/>
    <property type="project" value="TreeGrafter"/>
</dbReference>
<evidence type="ECO:0000256" key="3">
    <source>
        <dbReference type="ARBA" id="ARBA00022840"/>
    </source>
</evidence>
<dbReference type="STRING" id="6186.A0A183K9I4"/>
<keyword evidence="3 5" id="KW-0067">ATP-binding</keyword>
<dbReference type="InterPro" id="IPR027640">
    <property type="entry name" value="Kinesin-like_fam"/>
</dbReference>
<dbReference type="SUPFAM" id="SSF52540">
    <property type="entry name" value="P-loop containing nucleoside triphosphate hydrolases"/>
    <property type="match status" value="1"/>
</dbReference>
<protein>
    <submittedName>
        <fullName evidence="9">Kinesin motor domain-containing protein</fullName>
    </submittedName>
</protein>
<dbReference type="PANTHER" id="PTHR47969">
    <property type="entry name" value="CHROMOSOME-ASSOCIATED KINESIN KIF4A-RELATED"/>
    <property type="match status" value="1"/>
</dbReference>
<evidence type="ECO:0000313" key="8">
    <source>
        <dbReference type="Proteomes" id="UP000279833"/>
    </source>
</evidence>
<sequence length="180" mass="19788">MGIQRSSAESPMDADSTSVRVAVRIRPQSAKEKAGMNHICTTVASNEPQIVIGKDATFTYDHVFNMNACQDHIFQTLAKPLIDGCMDGYNATIIAYGQTGSGKTYTMGTGFDFNCSHTDAGIIPRAVQYLFTSVSKRRAEAAAKQQPVPEFKVVAQFLELYNEELVDLLDSEKVSFYDNV</sequence>
<keyword evidence="4" id="KW-0963">Cytoplasm</keyword>
<dbReference type="GO" id="GO:0005875">
    <property type="term" value="C:microtubule associated complex"/>
    <property type="evidence" value="ECO:0007669"/>
    <property type="project" value="TreeGrafter"/>
</dbReference>
<dbReference type="InterPro" id="IPR001752">
    <property type="entry name" value="Kinesin_motor_dom"/>
</dbReference>
<dbReference type="InterPro" id="IPR027417">
    <property type="entry name" value="P-loop_NTPase"/>
</dbReference>
<evidence type="ECO:0000259" key="6">
    <source>
        <dbReference type="PROSITE" id="PS50067"/>
    </source>
</evidence>
<evidence type="ECO:0000256" key="2">
    <source>
        <dbReference type="ARBA" id="ARBA00022741"/>
    </source>
</evidence>
<name>A0A183K9I4_9TREM</name>
<dbReference type="InterPro" id="IPR036961">
    <property type="entry name" value="Kinesin_motor_dom_sf"/>
</dbReference>
<accession>A0A183K9I4</accession>
<dbReference type="Gene3D" id="3.40.850.10">
    <property type="entry name" value="Kinesin motor domain"/>
    <property type="match status" value="1"/>
</dbReference>
<evidence type="ECO:0000256" key="4">
    <source>
        <dbReference type="ARBA" id="ARBA00023212"/>
    </source>
</evidence>
<keyword evidence="5" id="KW-0505">Motor protein</keyword>
<dbReference type="EMBL" id="UZAK01034566">
    <property type="protein sequence ID" value="VDP45566.1"/>
    <property type="molecule type" value="Genomic_DNA"/>
</dbReference>
<proteinExistence type="inferred from homology"/>
<gene>
    <name evidence="7" type="ORF">SCUD_LOCUS11667</name>
</gene>
<dbReference type="PANTHER" id="PTHR47969:SF28">
    <property type="entry name" value="KINESIN-LIKE PROTEIN KIF21B"/>
    <property type="match status" value="1"/>
</dbReference>
<evidence type="ECO:0000256" key="5">
    <source>
        <dbReference type="PROSITE-ProRule" id="PRU00283"/>
    </source>
</evidence>
<organism evidence="9">
    <name type="scientific">Schistosoma curassoni</name>
    <dbReference type="NCBI Taxonomy" id="6186"/>
    <lineage>
        <taxon>Eukaryota</taxon>
        <taxon>Metazoa</taxon>
        <taxon>Spiralia</taxon>
        <taxon>Lophotrochozoa</taxon>
        <taxon>Platyhelminthes</taxon>
        <taxon>Trematoda</taxon>
        <taxon>Digenea</taxon>
        <taxon>Strigeidida</taxon>
        <taxon>Schistosomatoidea</taxon>
        <taxon>Schistosomatidae</taxon>
        <taxon>Schistosoma</taxon>
    </lineage>
</organism>
<dbReference type="AlphaFoldDB" id="A0A183K9I4"/>
<keyword evidence="4" id="KW-0206">Cytoskeleton</keyword>
<evidence type="ECO:0000256" key="1">
    <source>
        <dbReference type="ARBA" id="ARBA00004245"/>
    </source>
</evidence>
<evidence type="ECO:0000313" key="7">
    <source>
        <dbReference type="EMBL" id="VDP45566.1"/>
    </source>
</evidence>
<feature type="domain" description="Kinesin motor" evidence="6">
    <location>
        <begin position="18"/>
        <end position="180"/>
    </location>
</feature>
<comment type="similarity">
    <text evidence="5">Belongs to the TRAFAC class myosin-kinesin ATPase superfamily. Kinesin family.</text>
</comment>
<dbReference type="Proteomes" id="UP000279833">
    <property type="component" value="Unassembled WGS sequence"/>
</dbReference>
<dbReference type="GO" id="GO:0007018">
    <property type="term" value="P:microtubule-based movement"/>
    <property type="evidence" value="ECO:0007669"/>
    <property type="project" value="InterPro"/>
</dbReference>
<keyword evidence="8" id="KW-1185">Reference proteome</keyword>
<dbReference type="Pfam" id="PF00225">
    <property type="entry name" value="Kinesin"/>
    <property type="match status" value="1"/>
</dbReference>
<keyword evidence="2 5" id="KW-0547">Nucleotide-binding</keyword>
<dbReference type="SMART" id="SM00129">
    <property type="entry name" value="KISc"/>
    <property type="match status" value="1"/>
</dbReference>
<dbReference type="WBParaSite" id="SCUD_0001166701-mRNA-1">
    <property type="protein sequence ID" value="SCUD_0001166701-mRNA-1"/>
    <property type="gene ID" value="SCUD_0001166701"/>
</dbReference>
<dbReference type="PROSITE" id="PS50067">
    <property type="entry name" value="KINESIN_MOTOR_2"/>
    <property type="match status" value="1"/>
</dbReference>
<reference evidence="9" key="1">
    <citation type="submission" date="2016-06" db="UniProtKB">
        <authorList>
            <consortium name="WormBaseParasite"/>
        </authorList>
    </citation>
    <scope>IDENTIFICATION</scope>
</reference>